<feature type="compositionally biased region" description="Basic and acidic residues" evidence="2">
    <location>
        <begin position="120"/>
        <end position="133"/>
    </location>
</feature>
<dbReference type="SUPFAM" id="SSF57701">
    <property type="entry name" value="Zn2/Cys6 DNA-binding domain"/>
    <property type="match status" value="1"/>
</dbReference>
<feature type="domain" description="Zn(2)-C6 fungal-type" evidence="3">
    <location>
        <begin position="50"/>
        <end position="80"/>
    </location>
</feature>
<evidence type="ECO:0000259" key="3">
    <source>
        <dbReference type="PROSITE" id="PS50048"/>
    </source>
</evidence>
<evidence type="ECO:0000256" key="1">
    <source>
        <dbReference type="ARBA" id="ARBA00023242"/>
    </source>
</evidence>
<protein>
    <recommendedName>
        <fullName evidence="3">Zn(2)-C6 fungal-type domain-containing protein</fullName>
    </recommendedName>
</protein>
<keyword evidence="1" id="KW-0539">Nucleus</keyword>
<feature type="compositionally biased region" description="Polar residues" evidence="2">
    <location>
        <begin position="345"/>
        <end position="354"/>
    </location>
</feature>
<evidence type="ECO:0000256" key="2">
    <source>
        <dbReference type="SAM" id="MobiDB-lite"/>
    </source>
</evidence>
<feature type="region of interest" description="Disordered" evidence="2">
    <location>
        <begin position="1"/>
        <end position="24"/>
    </location>
</feature>
<evidence type="ECO:0000313" key="4">
    <source>
        <dbReference type="EMBL" id="KAK3356402.1"/>
    </source>
</evidence>
<gene>
    <name evidence="4" type="ORF">B0T25DRAFT_536689</name>
</gene>
<keyword evidence="5" id="KW-1185">Reference proteome</keyword>
<dbReference type="Gene3D" id="4.10.240.10">
    <property type="entry name" value="Zn(2)-C6 fungal-type DNA-binding domain"/>
    <property type="match status" value="1"/>
</dbReference>
<feature type="compositionally biased region" description="Low complexity" evidence="2">
    <location>
        <begin position="358"/>
        <end position="369"/>
    </location>
</feature>
<dbReference type="EMBL" id="JAUIQD010000003">
    <property type="protein sequence ID" value="KAK3356402.1"/>
    <property type="molecule type" value="Genomic_DNA"/>
</dbReference>
<comment type="caution">
    <text evidence="4">The sequence shown here is derived from an EMBL/GenBank/DDBJ whole genome shotgun (WGS) entry which is preliminary data.</text>
</comment>
<feature type="region of interest" description="Disordered" evidence="2">
    <location>
        <begin position="345"/>
        <end position="373"/>
    </location>
</feature>
<dbReference type="GO" id="GO:0008270">
    <property type="term" value="F:zinc ion binding"/>
    <property type="evidence" value="ECO:0007669"/>
    <property type="project" value="InterPro"/>
</dbReference>
<dbReference type="AlphaFoldDB" id="A0AAJ0HK53"/>
<dbReference type="Proteomes" id="UP001275084">
    <property type="component" value="Unassembled WGS sequence"/>
</dbReference>
<name>A0AAJ0HK53_9PEZI</name>
<dbReference type="CDD" id="cd00067">
    <property type="entry name" value="GAL4"/>
    <property type="match status" value="1"/>
</dbReference>
<dbReference type="GO" id="GO:0000981">
    <property type="term" value="F:DNA-binding transcription factor activity, RNA polymerase II-specific"/>
    <property type="evidence" value="ECO:0007669"/>
    <property type="project" value="InterPro"/>
</dbReference>
<accession>A0AAJ0HK53</accession>
<feature type="compositionally biased region" description="Gly residues" evidence="2">
    <location>
        <begin position="12"/>
        <end position="21"/>
    </location>
</feature>
<sequence length="483" mass="51790">MFITLKSSSGYSNGGGGGSDGDIGAMEQVSLSSASQAAGTDRVRGYRKPACIACQSKKLRCTGSTRNCDRCKVRSIACVFPPNNRLSGPRNSRPLSLSTDTPGFVWQKDGASGGGACPESGDHSLEGVGDETRLPTSPPTQNATVCAPSRGPMVEDDFLEGDWWNYLDDMGQDNFPLGDGDMVVPANGARSEGFPPGVSQHVLGMQRHLQNLPITTAHDLPGLFSLDESQVAADRNRTQSTMQTLILGESAPMQSRSNSCQCTCLHDTVRVVQQLDDDEFHITTLPLDQVLQLLKWLIFQCCKPLSCPGCVGLSAVHTVLLIVCDRLTEMFECIHKRIRRANASLADQSSSDGDQTPGGASSGDSARASNPTAAGGVGDAMAAQLFCSASGQAQAKTSCNPMMFSDTFRSQYSDEEQVHMIRVLLKLQIRNFRQLLLRVESTCQLQGSQARKSKVKSFILRLAKAAAAIDEAMHVVSQLLAVP</sequence>
<dbReference type="InterPro" id="IPR001138">
    <property type="entry name" value="Zn2Cys6_DnaBD"/>
</dbReference>
<dbReference type="InterPro" id="IPR036864">
    <property type="entry name" value="Zn2-C6_fun-type_DNA-bd_sf"/>
</dbReference>
<reference evidence="4" key="1">
    <citation type="journal article" date="2023" name="Mol. Phylogenet. Evol.">
        <title>Genome-scale phylogeny and comparative genomics of the fungal order Sordariales.</title>
        <authorList>
            <person name="Hensen N."/>
            <person name="Bonometti L."/>
            <person name="Westerberg I."/>
            <person name="Brannstrom I.O."/>
            <person name="Guillou S."/>
            <person name="Cros-Aarteil S."/>
            <person name="Calhoun S."/>
            <person name="Haridas S."/>
            <person name="Kuo A."/>
            <person name="Mondo S."/>
            <person name="Pangilinan J."/>
            <person name="Riley R."/>
            <person name="LaButti K."/>
            <person name="Andreopoulos B."/>
            <person name="Lipzen A."/>
            <person name="Chen C."/>
            <person name="Yan M."/>
            <person name="Daum C."/>
            <person name="Ng V."/>
            <person name="Clum A."/>
            <person name="Steindorff A."/>
            <person name="Ohm R.A."/>
            <person name="Martin F."/>
            <person name="Silar P."/>
            <person name="Natvig D.O."/>
            <person name="Lalanne C."/>
            <person name="Gautier V."/>
            <person name="Ament-Velasquez S.L."/>
            <person name="Kruys A."/>
            <person name="Hutchinson M.I."/>
            <person name="Powell A.J."/>
            <person name="Barry K."/>
            <person name="Miller A.N."/>
            <person name="Grigoriev I.V."/>
            <person name="Debuchy R."/>
            <person name="Gladieux P."/>
            <person name="Hiltunen Thoren M."/>
            <person name="Johannesson H."/>
        </authorList>
    </citation>
    <scope>NUCLEOTIDE SEQUENCE</scope>
    <source>
        <strain evidence="4">CBS 955.72</strain>
    </source>
</reference>
<evidence type="ECO:0000313" key="5">
    <source>
        <dbReference type="Proteomes" id="UP001275084"/>
    </source>
</evidence>
<dbReference type="SMART" id="SM00066">
    <property type="entry name" value="GAL4"/>
    <property type="match status" value="1"/>
</dbReference>
<feature type="region of interest" description="Disordered" evidence="2">
    <location>
        <begin position="111"/>
        <end position="151"/>
    </location>
</feature>
<reference evidence="4" key="2">
    <citation type="submission" date="2023-06" db="EMBL/GenBank/DDBJ databases">
        <authorList>
            <consortium name="Lawrence Berkeley National Laboratory"/>
            <person name="Haridas S."/>
            <person name="Hensen N."/>
            <person name="Bonometti L."/>
            <person name="Westerberg I."/>
            <person name="Brannstrom I.O."/>
            <person name="Guillou S."/>
            <person name="Cros-Aarteil S."/>
            <person name="Calhoun S."/>
            <person name="Kuo A."/>
            <person name="Mondo S."/>
            <person name="Pangilinan J."/>
            <person name="Riley R."/>
            <person name="Labutti K."/>
            <person name="Andreopoulos B."/>
            <person name="Lipzen A."/>
            <person name="Chen C."/>
            <person name="Yanf M."/>
            <person name="Daum C."/>
            <person name="Ng V."/>
            <person name="Clum A."/>
            <person name="Steindorff A."/>
            <person name="Ohm R."/>
            <person name="Martin F."/>
            <person name="Silar P."/>
            <person name="Natvig D."/>
            <person name="Lalanne C."/>
            <person name="Gautier V."/>
            <person name="Ament-Velasquez S.L."/>
            <person name="Kruys A."/>
            <person name="Hutchinson M.I."/>
            <person name="Powell A.J."/>
            <person name="Barry K."/>
            <person name="Miller A.N."/>
            <person name="Grigoriev I.V."/>
            <person name="Debuchy R."/>
            <person name="Gladieux P."/>
            <person name="Thoren M.H."/>
            <person name="Johannesson H."/>
        </authorList>
    </citation>
    <scope>NUCLEOTIDE SEQUENCE</scope>
    <source>
        <strain evidence="4">CBS 955.72</strain>
    </source>
</reference>
<dbReference type="PROSITE" id="PS50048">
    <property type="entry name" value="ZN2_CY6_FUNGAL_2"/>
    <property type="match status" value="1"/>
</dbReference>
<organism evidence="4 5">
    <name type="scientific">Lasiosphaeria hispida</name>
    <dbReference type="NCBI Taxonomy" id="260671"/>
    <lineage>
        <taxon>Eukaryota</taxon>
        <taxon>Fungi</taxon>
        <taxon>Dikarya</taxon>
        <taxon>Ascomycota</taxon>
        <taxon>Pezizomycotina</taxon>
        <taxon>Sordariomycetes</taxon>
        <taxon>Sordariomycetidae</taxon>
        <taxon>Sordariales</taxon>
        <taxon>Lasiosphaeriaceae</taxon>
        <taxon>Lasiosphaeria</taxon>
    </lineage>
</organism>
<proteinExistence type="predicted"/>